<sequence>MPVIRRSPLASAALLAVAAPVLAQQVDTDARRLDRIDVVGRRAGLAAPAGGGTRLDIDLKPLPASVSVIDRALMDERGVRSTQEALYGIPGLTVAAPPGNGNAVTYRGFSGSQISQLFNGIDVQYASIAARPVDGWIYDRVEAIGGPSSFLHGVGAIGGAINYVTRLAQAGVDGGEAMASVGSFDSQTVAVGGNRTLGGADSGHALRVDVAHSATDGYVDRSERESWTAAASLRTQLTAALAHTLAVEHQIEDAQRPYWGTPAVADADGRLQVLPGSAFRNYNVADGHYGQDVTWVRSLTEWQAGADARLGNTLYHYDALRDYRNVETYRPGADGGVERSGALLQRHDQEVFGDRLEWLQAGRIGALPTQWSLGLDVAFNRQTRFPRSVSGTLDTVPVDAVTPGNFYDVPGMAPGFEPDRTNRLHSQALFVENLTELSPRLSLLTGLRHDRIDLDVVNHRAPSATNPARFDRRYSPTTGRAGLSFALTPAANLYAQVATAADPPAGILSTANLGTLQDFDLTTGRQVEAGAKVDLGARGWATLAGYRIVREDLAIADPDNPGQTLPVGQQSARGVEAAFSLQAHPRLRIDGNLAWVDASLDEFVQTIDGVSVSLAGNRPSNTPARVGNLWLRWTLAPDWSLGMDARAVSARFADQANTLEVGGYTVLGADLRWQASAATSLTLRGRNLGDRTYAQYVTGTPMLYLGEPRTLELSLRTAF</sequence>
<evidence type="ECO:0000313" key="14">
    <source>
        <dbReference type="EMBL" id="MBS7458104.1"/>
    </source>
</evidence>
<dbReference type="Pfam" id="PF07715">
    <property type="entry name" value="Plug"/>
    <property type="match status" value="1"/>
</dbReference>
<dbReference type="EMBL" id="JAGQFT010000003">
    <property type="protein sequence ID" value="MBR0561111.1"/>
    <property type="molecule type" value="Genomic_DNA"/>
</dbReference>
<dbReference type="RefSeq" id="WP_211925081.1">
    <property type="nucleotide sequence ID" value="NZ_JAGQFT020000009.1"/>
</dbReference>
<evidence type="ECO:0000256" key="6">
    <source>
        <dbReference type="ARBA" id="ARBA00023136"/>
    </source>
</evidence>
<evidence type="ECO:0000256" key="10">
    <source>
        <dbReference type="SAM" id="SignalP"/>
    </source>
</evidence>
<keyword evidence="6 8" id="KW-0472">Membrane</keyword>
<evidence type="ECO:0000256" key="9">
    <source>
        <dbReference type="RuleBase" id="RU003357"/>
    </source>
</evidence>
<dbReference type="Pfam" id="PF00593">
    <property type="entry name" value="TonB_dep_Rec_b-barrel"/>
    <property type="match status" value="1"/>
</dbReference>
<reference evidence="13" key="2">
    <citation type="submission" date="2021-04" db="EMBL/GenBank/DDBJ databases">
        <authorList>
            <person name="Karlyshev A.V."/>
        </authorList>
    </citation>
    <scope>NUCLEOTIDE SEQUENCE</scope>
    <source>
        <strain evidence="13">LMG 29479</strain>
    </source>
</reference>
<comment type="similarity">
    <text evidence="8 9">Belongs to the TonB-dependent receptor family.</text>
</comment>
<keyword evidence="10" id="KW-0732">Signal</keyword>
<dbReference type="PROSITE" id="PS52016">
    <property type="entry name" value="TONB_DEPENDENT_REC_3"/>
    <property type="match status" value="1"/>
</dbReference>
<feature type="domain" description="TonB-dependent receptor-like beta-barrel" evidence="11">
    <location>
        <begin position="279"/>
        <end position="688"/>
    </location>
</feature>
<feature type="chain" id="PRO_5042774361" evidence="10">
    <location>
        <begin position="24"/>
        <end position="719"/>
    </location>
</feature>
<name>A0A8J8AW28_9GAMM</name>
<comment type="subcellular location">
    <subcellularLocation>
        <location evidence="1 8">Cell outer membrane</location>
        <topology evidence="1 8">Multi-pass membrane protein</topology>
    </subcellularLocation>
</comment>
<protein>
    <submittedName>
        <fullName evidence="13">TonB-dependent receptor</fullName>
    </submittedName>
</protein>
<evidence type="ECO:0000256" key="4">
    <source>
        <dbReference type="ARBA" id="ARBA00022692"/>
    </source>
</evidence>
<evidence type="ECO:0000256" key="3">
    <source>
        <dbReference type="ARBA" id="ARBA00022452"/>
    </source>
</evidence>
<feature type="domain" description="TonB-dependent receptor plug" evidence="12">
    <location>
        <begin position="60"/>
        <end position="160"/>
    </location>
</feature>
<evidence type="ECO:0000259" key="11">
    <source>
        <dbReference type="Pfam" id="PF00593"/>
    </source>
</evidence>
<evidence type="ECO:0000313" key="13">
    <source>
        <dbReference type="EMBL" id="MBR0561111.1"/>
    </source>
</evidence>
<keyword evidence="4 8" id="KW-0812">Transmembrane</keyword>
<keyword evidence="7 8" id="KW-0998">Cell outer membrane</keyword>
<dbReference type="SUPFAM" id="SSF56935">
    <property type="entry name" value="Porins"/>
    <property type="match status" value="1"/>
</dbReference>
<reference evidence="14 15" key="1">
    <citation type="journal article" date="2021" name="Microbiol. Resour. Announc.">
        <title>Draft Genome Sequence of Coralloluteibacterium stylophorae LMG 29479T.</title>
        <authorList>
            <person name="Karlyshev A.V."/>
            <person name="Kudryashova E.B."/>
            <person name="Ariskina E.V."/>
            <person name="Conroy A.P."/>
            <person name="Abidueva E.Y."/>
        </authorList>
    </citation>
    <scope>NUCLEOTIDE SEQUENCE [LARGE SCALE GENOMIC DNA]</scope>
    <source>
        <strain evidence="14 15">LMG 29479</strain>
    </source>
</reference>
<feature type="signal peptide" evidence="10">
    <location>
        <begin position="1"/>
        <end position="23"/>
    </location>
</feature>
<evidence type="ECO:0000256" key="1">
    <source>
        <dbReference type="ARBA" id="ARBA00004571"/>
    </source>
</evidence>
<keyword evidence="15" id="KW-1185">Reference proteome</keyword>
<dbReference type="CDD" id="cd01347">
    <property type="entry name" value="ligand_gated_channel"/>
    <property type="match status" value="1"/>
</dbReference>
<keyword evidence="3 8" id="KW-1134">Transmembrane beta strand</keyword>
<dbReference type="InterPro" id="IPR000531">
    <property type="entry name" value="Beta-barrel_TonB"/>
</dbReference>
<keyword evidence="5 9" id="KW-0798">TonB box</keyword>
<organism evidence="13">
    <name type="scientific">Coralloluteibacterium stylophorae</name>
    <dbReference type="NCBI Taxonomy" id="1776034"/>
    <lineage>
        <taxon>Bacteria</taxon>
        <taxon>Pseudomonadati</taxon>
        <taxon>Pseudomonadota</taxon>
        <taxon>Gammaproteobacteria</taxon>
        <taxon>Lysobacterales</taxon>
        <taxon>Lysobacteraceae</taxon>
        <taxon>Coralloluteibacterium</taxon>
    </lineage>
</organism>
<dbReference type="GO" id="GO:0015344">
    <property type="term" value="F:siderophore uptake transmembrane transporter activity"/>
    <property type="evidence" value="ECO:0007669"/>
    <property type="project" value="TreeGrafter"/>
</dbReference>
<dbReference type="Gene3D" id="2.170.130.10">
    <property type="entry name" value="TonB-dependent receptor, plug domain"/>
    <property type="match status" value="1"/>
</dbReference>
<evidence type="ECO:0000256" key="5">
    <source>
        <dbReference type="ARBA" id="ARBA00023077"/>
    </source>
</evidence>
<dbReference type="PANTHER" id="PTHR32552:SF84">
    <property type="entry name" value="TONB-DEPENDENT RECEPTOR-RELATED"/>
    <property type="match status" value="1"/>
</dbReference>
<dbReference type="AlphaFoldDB" id="A0A8J8AW28"/>
<proteinExistence type="inferred from homology"/>
<keyword evidence="2 8" id="KW-0813">Transport</keyword>
<accession>A0A8J8AW28</accession>
<dbReference type="InterPro" id="IPR012910">
    <property type="entry name" value="Plug_dom"/>
</dbReference>
<evidence type="ECO:0000256" key="7">
    <source>
        <dbReference type="ARBA" id="ARBA00023237"/>
    </source>
</evidence>
<dbReference type="EMBL" id="JAGQFT020000009">
    <property type="protein sequence ID" value="MBS7458104.1"/>
    <property type="molecule type" value="Genomic_DNA"/>
</dbReference>
<gene>
    <name evidence="13" type="ORF">KB893_01050</name>
    <name evidence="14" type="ORF">KB893_013270</name>
</gene>
<keyword evidence="13" id="KW-0675">Receptor</keyword>
<dbReference type="PANTHER" id="PTHR32552">
    <property type="entry name" value="FERRICHROME IRON RECEPTOR-RELATED"/>
    <property type="match status" value="1"/>
</dbReference>
<dbReference type="GO" id="GO:0009279">
    <property type="term" value="C:cell outer membrane"/>
    <property type="evidence" value="ECO:0007669"/>
    <property type="project" value="UniProtKB-SubCell"/>
</dbReference>
<dbReference type="Gene3D" id="2.40.170.20">
    <property type="entry name" value="TonB-dependent receptor, beta-barrel domain"/>
    <property type="match status" value="1"/>
</dbReference>
<dbReference type="InterPro" id="IPR036942">
    <property type="entry name" value="Beta-barrel_TonB_sf"/>
</dbReference>
<dbReference type="Proteomes" id="UP000675747">
    <property type="component" value="Unassembled WGS sequence"/>
</dbReference>
<comment type="caution">
    <text evidence="13">The sequence shown here is derived from an EMBL/GenBank/DDBJ whole genome shotgun (WGS) entry which is preliminary data.</text>
</comment>
<dbReference type="InterPro" id="IPR037066">
    <property type="entry name" value="Plug_dom_sf"/>
</dbReference>
<evidence type="ECO:0000313" key="15">
    <source>
        <dbReference type="Proteomes" id="UP000675747"/>
    </source>
</evidence>
<dbReference type="InterPro" id="IPR039426">
    <property type="entry name" value="TonB-dep_rcpt-like"/>
</dbReference>
<evidence type="ECO:0000256" key="8">
    <source>
        <dbReference type="PROSITE-ProRule" id="PRU01360"/>
    </source>
</evidence>
<evidence type="ECO:0000256" key="2">
    <source>
        <dbReference type="ARBA" id="ARBA00022448"/>
    </source>
</evidence>
<evidence type="ECO:0000259" key="12">
    <source>
        <dbReference type="Pfam" id="PF07715"/>
    </source>
</evidence>